<keyword evidence="2" id="KW-0734">Signal transduction inhibitor</keyword>
<dbReference type="SMART" id="SM00253">
    <property type="entry name" value="SOCS"/>
    <property type="match status" value="1"/>
</dbReference>
<dbReference type="Pfam" id="PF00017">
    <property type="entry name" value="SH2"/>
    <property type="match status" value="1"/>
</dbReference>
<dbReference type="InterPro" id="IPR036036">
    <property type="entry name" value="SOCS_box-like_dom_sf"/>
</dbReference>
<dbReference type="SUPFAM" id="SSF55550">
    <property type="entry name" value="SH2 domain"/>
    <property type="match status" value="1"/>
</dbReference>
<dbReference type="SUPFAM" id="SSF158235">
    <property type="entry name" value="SOCS box-like"/>
    <property type="match status" value="1"/>
</dbReference>
<keyword evidence="10" id="KW-1185">Reference proteome</keyword>
<dbReference type="Proteomes" id="UP000230066">
    <property type="component" value="Unassembled WGS sequence"/>
</dbReference>
<evidence type="ECO:0000256" key="4">
    <source>
        <dbReference type="ARBA" id="ARBA00022999"/>
    </source>
</evidence>
<feature type="compositionally biased region" description="Low complexity" evidence="6">
    <location>
        <begin position="288"/>
        <end position="308"/>
    </location>
</feature>
<evidence type="ECO:0000256" key="2">
    <source>
        <dbReference type="ARBA" id="ARBA00022700"/>
    </source>
</evidence>
<dbReference type="InterPro" id="IPR001496">
    <property type="entry name" value="SOCS_box"/>
</dbReference>
<feature type="region of interest" description="Disordered" evidence="6">
    <location>
        <begin position="105"/>
        <end position="138"/>
    </location>
</feature>
<evidence type="ECO:0000256" key="1">
    <source>
        <dbReference type="ARBA" id="ARBA00022604"/>
    </source>
</evidence>
<evidence type="ECO:0000256" key="3">
    <source>
        <dbReference type="ARBA" id="ARBA00022786"/>
    </source>
</evidence>
<dbReference type="GO" id="GO:0046935">
    <property type="term" value="F:1-phosphatidylinositol-3-kinase regulator activity"/>
    <property type="evidence" value="ECO:0007669"/>
    <property type="project" value="TreeGrafter"/>
</dbReference>
<dbReference type="Pfam" id="PF07525">
    <property type="entry name" value="SOCS_box"/>
    <property type="match status" value="1"/>
</dbReference>
<dbReference type="PANTHER" id="PTHR10155">
    <property type="entry name" value="PHOSPHATIDYLINOSITOL 3-KINASE REGULATORY SUBUNIT"/>
    <property type="match status" value="1"/>
</dbReference>
<dbReference type="SMART" id="SM00969">
    <property type="entry name" value="SOCS_box"/>
    <property type="match status" value="1"/>
</dbReference>
<keyword evidence="4 5" id="KW-0727">SH2 domain</keyword>
<protein>
    <submittedName>
        <fullName evidence="9">Suppressor of cytokine signaling 7</fullName>
    </submittedName>
</protein>
<feature type="region of interest" description="Disordered" evidence="6">
    <location>
        <begin position="1"/>
        <end position="20"/>
    </location>
</feature>
<proteinExistence type="predicted"/>
<dbReference type="EMBL" id="JXXN02002901">
    <property type="protein sequence ID" value="THD22229.1"/>
    <property type="molecule type" value="Genomic_DNA"/>
</dbReference>
<evidence type="ECO:0000259" key="7">
    <source>
        <dbReference type="PROSITE" id="PS50001"/>
    </source>
</evidence>
<dbReference type="PROSITE" id="PS50001">
    <property type="entry name" value="SH2"/>
    <property type="match status" value="1"/>
</dbReference>
<evidence type="ECO:0000259" key="8">
    <source>
        <dbReference type="PROSITE" id="PS50225"/>
    </source>
</evidence>
<feature type="region of interest" description="Disordered" evidence="6">
    <location>
        <begin position="334"/>
        <end position="359"/>
    </location>
</feature>
<dbReference type="PROSITE" id="PS50225">
    <property type="entry name" value="SOCS"/>
    <property type="match status" value="1"/>
</dbReference>
<feature type="region of interest" description="Disordered" evidence="6">
    <location>
        <begin position="275"/>
        <end position="321"/>
    </location>
</feature>
<feature type="region of interest" description="Disordered" evidence="6">
    <location>
        <begin position="629"/>
        <end position="674"/>
    </location>
</feature>
<evidence type="ECO:0000313" key="9">
    <source>
        <dbReference type="EMBL" id="THD22229.1"/>
    </source>
</evidence>
<reference evidence="9" key="1">
    <citation type="submission" date="2019-03" db="EMBL/GenBank/DDBJ databases">
        <title>Improved annotation for the trematode Fasciola hepatica.</title>
        <authorList>
            <person name="Choi Y.-J."/>
            <person name="Martin J."/>
            <person name="Mitreva M."/>
        </authorList>
    </citation>
    <scope>NUCLEOTIDE SEQUENCE [LARGE SCALE GENOMIC DNA]</scope>
</reference>
<organism evidence="9 10">
    <name type="scientific">Fasciola hepatica</name>
    <name type="common">Liver fluke</name>
    <dbReference type="NCBI Taxonomy" id="6192"/>
    <lineage>
        <taxon>Eukaryota</taxon>
        <taxon>Metazoa</taxon>
        <taxon>Spiralia</taxon>
        <taxon>Lophotrochozoa</taxon>
        <taxon>Platyhelminthes</taxon>
        <taxon>Trematoda</taxon>
        <taxon>Digenea</taxon>
        <taxon>Plagiorchiida</taxon>
        <taxon>Echinostomata</taxon>
        <taxon>Echinostomatoidea</taxon>
        <taxon>Fasciolidae</taxon>
        <taxon>Fasciola</taxon>
    </lineage>
</organism>
<dbReference type="GO" id="GO:0035556">
    <property type="term" value="P:intracellular signal transduction"/>
    <property type="evidence" value="ECO:0007669"/>
    <property type="project" value="InterPro"/>
</dbReference>
<dbReference type="InterPro" id="IPR000980">
    <property type="entry name" value="SH2"/>
</dbReference>
<feature type="compositionally biased region" description="Polar residues" evidence="6">
    <location>
        <begin position="634"/>
        <end position="674"/>
    </location>
</feature>
<dbReference type="AlphaFoldDB" id="A0A4E0R299"/>
<evidence type="ECO:0000313" key="10">
    <source>
        <dbReference type="Proteomes" id="UP000230066"/>
    </source>
</evidence>
<dbReference type="GO" id="GO:0046854">
    <property type="term" value="P:phosphatidylinositol phosphate biosynthetic process"/>
    <property type="evidence" value="ECO:0007669"/>
    <property type="project" value="TreeGrafter"/>
</dbReference>
<evidence type="ECO:0000256" key="5">
    <source>
        <dbReference type="PROSITE-ProRule" id="PRU00191"/>
    </source>
</evidence>
<keyword evidence="1" id="KW-0341">Growth regulation</keyword>
<feature type="compositionally biased region" description="Low complexity" evidence="6">
    <location>
        <begin position="105"/>
        <end position="115"/>
    </location>
</feature>
<comment type="caution">
    <text evidence="9">The sequence shown here is derived from an EMBL/GenBank/DDBJ whole genome shotgun (WGS) entry which is preliminary data.</text>
</comment>
<feature type="domain" description="SOCS box" evidence="8">
    <location>
        <begin position="558"/>
        <end position="607"/>
    </location>
</feature>
<dbReference type="InterPro" id="IPR036860">
    <property type="entry name" value="SH2_dom_sf"/>
</dbReference>
<accession>A0A4E0R299</accession>
<dbReference type="GO" id="GO:0005942">
    <property type="term" value="C:phosphatidylinositol 3-kinase complex"/>
    <property type="evidence" value="ECO:0007669"/>
    <property type="project" value="TreeGrafter"/>
</dbReference>
<feature type="region of interest" description="Disordered" evidence="6">
    <location>
        <begin position="371"/>
        <end position="417"/>
    </location>
</feature>
<dbReference type="GO" id="GO:0009968">
    <property type="term" value="P:negative regulation of signal transduction"/>
    <property type="evidence" value="ECO:0007669"/>
    <property type="project" value="UniProtKB-KW"/>
</dbReference>
<feature type="domain" description="SH2" evidence="7">
    <location>
        <begin position="454"/>
        <end position="562"/>
    </location>
</feature>
<evidence type="ECO:0000256" key="6">
    <source>
        <dbReference type="SAM" id="MobiDB-lite"/>
    </source>
</evidence>
<gene>
    <name evidence="9" type="ORF">D915_006874</name>
</gene>
<sequence>MPDDHTPTERSLLSPLPISSTASSCKNGGVDVLPYRKAADLDRNDEVLLFDERPTVVTCQCCSDTTVCDVCPNSFLGSTDSNIENRPSPCTLIVHTNKTVQVTSTTTATENVASTGSVRNDPDDTESQLASTPLSDGKNPVHHVHHIHHVHHFHHHFHHHHHGRLELGDTATYTGTNTPVGLLSSCDHHTRRLSTSTTCAVPVIGGGQQISCCLPDLATSEPSLNIQVNRLSTANACHTYNAYDSCTNSATTTAAGLVASGSCCRSRSDASRTPRPGSCCSCPHHHQQPPQQMQQPLQQPPQQTQRIRSPPPTTLAPLGPHLQPIIESASGAISNSRMQSPTNTVTVAHSSPSVNANSHTSGGCLTISSATGDSVASSDRSDLLSSRLLVPGPNSDTPGRTSRSRTSVGSGRNGSAICPSLASTNNAVGAVGMDLPENRSLFQRSMLELRKMGWYWGPLSFQEAQILLAKRPDGTFLVRDSGHATYILSLSFRVRGETYHTRIEHSQGRFSFWSQPQSHSANTMVEFIEKAVAHSISGQFHYFLQSNAQGQPPVEVPLLYPLSRFQMVSSLRHLARFTILSCLRRDHIDVLPLPTALLSYLKEKQFYVESLEAFEEAIRDRPPLEFRPRPICTSFDTDPSASGTSSPRNVGNHESGNSAVNSGSSQVTIAHSIS</sequence>
<keyword evidence="3" id="KW-0833">Ubl conjugation pathway</keyword>
<dbReference type="PANTHER" id="PTHR10155:SF5">
    <property type="entry name" value="SUPPRESSOR OF CYTOKINE SIGNALING 7"/>
    <property type="match status" value="1"/>
</dbReference>
<dbReference type="SMART" id="SM00252">
    <property type="entry name" value="SH2"/>
    <property type="match status" value="1"/>
</dbReference>
<dbReference type="Gene3D" id="3.30.505.10">
    <property type="entry name" value="SH2 domain"/>
    <property type="match status" value="1"/>
</dbReference>
<name>A0A4E0R299_FASHE</name>
<feature type="compositionally biased region" description="Low complexity" evidence="6">
    <location>
        <begin position="383"/>
        <end position="415"/>
    </location>
</feature>